<keyword evidence="2" id="KW-1185">Reference proteome</keyword>
<name>A0ACB8MDE7_CITSI</name>
<organism evidence="1 2">
    <name type="scientific">Citrus sinensis</name>
    <name type="common">Sweet orange</name>
    <name type="synonym">Citrus aurantium var. sinensis</name>
    <dbReference type="NCBI Taxonomy" id="2711"/>
    <lineage>
        <taxon>Eukaryota</taxon>
        <taxon>Viridiplantae</taxon>
        <taxon>Streptophyta</taxon>
        <taxon>Embryophyta</taxon>
        <taxon>Tracheophyta</taxon>
        <taxon>Spermatophyta</taxon>
        <taxon>Magnoliopsida</taxon>
        <taxon>eudicotyledons</taxon>
        <taxon>Gunneridae</taxon>
        <taxon>Pentapetalae</taxon>
        <taxon>rosids</taxon>
        <taxon>malvids</taxon>
        <taxon>Sapindales</taxon>
        <taxon>Rutaceae</taxon>
        <taxon>Aurantioideae</taxon>
        <taxon>Citrus</taxon>
    </lineage>
</organism>
<protein>
    <submittedName>
        <fullName evidence="1">Uncharacterized protein</fullName>
    </submittedName>
</protein>
<proteinExistence type="predicted"/>
<accession>A0ACB8MDE7</accession>
<dbReference type="EMBL" id="CM039172">
    <property type="protein sequence ID" value="KAH9783638.1"/>
    <property type="molecule type" value="Genomic_DNA"/>
</dbReference>
<evidence type="ECO:0000313" key="1">
    <source>
        <dbReference type="EMBL" id="KAH9783638.1"/>
    </source>
</evidence>
<gene>
    <name evidence="1" type="ORF">KPL71_009397</name>
</gene>
<dbReference type="Proteomes" id="UP000829398">
    <property type="component" value="Chromosome 3"/>
</dbReference>
<evidence type="ECO:0000313" key="2">
    <source>
        <dbReference type="Proteomes" id="UP000829398"/>
    </source>
</evidence>
<reference evidence="2" key="1">
    <citation type="journal article" date="2023" name="Hortic. Res.">
        <title>A chromosome-level phased genome enabling allele-level studies in sweet orange: a case study on citrus Huanglongbing tolerance.</title>
        <authorList>
            <person name="Wu B."/>
            <person name="Yu Q."/>
            <person name="Deng Z."/>
            <person name="Duan Y."/>
            <person name="Luo F."/>
            <person name="Gmitter F. Jr."/>
        </authorList>
    </citation>
    <scope>NUCLEOTIDE SEQUENCE [LARGE SCALE GENOMIC DNA]</scope>
    <source>
        <strain evidence="2">cv. Valencia</strain>
    </source>
</reference>
<sequence>MMSASDLCATEDTVLLLLDYLVDPLLPARPSSRDIPSESLQQSVAKQVHAVVLLHNYYHIKQHRQLKFEGFESFSKLAVVLKPTLLAHMKLLQRSNDSELDDPDKQLSVTEKKIMDACDISNSLDASKDIPSTEGWPISKVAVLLIDSRKENCFLKHSSMTEGVFSLIEKDLDVSSCISEVMSEGKQKRKKIKVTRNFFEDAVDEDTLQQVAFSAVKEAADGKGINQNELIIIRSDVAYSLSKEKTMARFYIMQCKESKSDDVFEIPIRDAIDSSLQGPLVTKSSGKWTVTQVVDYFHLLPYAGIMSDWLSREVLSNSSKDHQSASGRINVTNSKRTEEPHEPVIHDNQEGSHVESYIEKFTGSSANTSTKSPMQTNKKRLRTNKNGCSINGLSGDCDGPCSVNVDAPPNEEMGNNTNTTVQVDDHQKTMMSSLKSDLNGTAGSNTKVEIAGSMRMPCISECKGENSPNLKATSDMIRSDEYEKPIGDCAVVTDQSYSKDTDRLQNSLASKGKKSQTALRVLISRRNELTLQQRNLEDDIALYDKRIQTILNGGDDDLGLKMESLEEDSNGIRQGSLTHERICQQFGNQSSSQSIEMKRLSEAVLVNKNSCQELDGICNENNWILPTYRVSPSDGGFQAHVTMKGIDFECSNAGDPRSNPHEARESAASLMLAKLRRMASQIQ</sequence>
<comment type="caution">
    <text evidence="1">The sequence shown here is derived from an EMBL/GenBank/DDBJ whole genome shotgun (WGS) entry which is preliminary data.</text>
</comment>